<dbReference type="Gene3D" id="3.40.50.10610">
    <property type="entry name" value="ABC-type transport auxiliary lipoprotein component"/>
    <property type="match status" value="1"/>
</dbReference>
<reference evidence="2" key="2">
    <citation type="journal article" date="2014" name="ISME J.">
        <title>Microbial stratification in low pH oxic and suboxic macroscopic growths along an acid mine drainage.</title>
        <authorList>
            <person name="Mendez-Garcia C."/>
            <person name="Mesa V."/>
            <person name="Sprenger R.R."/>
            <person name="Richter M."/>
            <person name="Diez M.S."/>
            <person name="Solano J."/>
            <person name="Bargiela R."/>
            <person name="Golyshina O.V."/>
            <person name="Manteca A."/>
            <person name="Ramos J.L."/>
            <person name="Gallego J.R."/>
            <person name="Llorente I."/>
            <person name="Martins Dos Santos V.A."/>
            <person name="Jensen O.N."/>
            <person name="Pelaez A.I."/>
            <person name="Sanchez J."/>
            <person name="Ferrer M."/>
        </authorList>
    </citation>
    <scope>NUCLEOTIDE SEQUENCE</scope>
</reference>
<proteinExistence type="predicted"/>
<dbReference type="InterPro" id="IPR005586">
    <property type="entry name" value="ABC_trans_aux"/>
</dbReference>
<gene>
    <name evidence="2" type="ORF">B1B_06832</name>
</gene>
<reference evidence="2" key="1">
    <citation type="submission" date="2013-08" db="EMBL/GenBank/DDBJ databases">
        <authorList>
            <person name="Mendez C."/>
            <person name="Richter M."/>
            <person name="Ferrer M."/>
            <person name="Sanchez J."/>
        </authorList>
    </citation>
    <scope>NUCLEOTIDE SEQUENCE</scope>
</reference>
<feature type="domain" description="ABC-type transport auxiliary lipoprotein component" evidence="1">
    <location>
        <begin position="33"/>
        <end position="191"/>
    </location>
</feature>
<evidence type="ECO:0000259" key="1">
    <source>
        <dbReference type="Pfam" id="PF03886"/>
    </source>
</evidence>
<organism evidence="2">
    <name type="scientific">mine drainage metagenome</name>
    <dbReference type="NCBI Taxonomy" id="410659"/>
    <lineage>
        <taxon>unclassified sequences</taxon>
        <taxon>metagenomes</taxon>
        <taxon>ecological metagenomes</taxon>
    </lineage>
</organism>
<protein>
    <submittedName>
        <fullName evidence="2">Secreted protein containing DUF330</fullName>
    </submittedName>
</protein>
<sequence>MNRLRFAALLLATLLLGACSSLIGPRGNPQVFLLPPAPAPAVAAAPLRSTLAVALPAANGLLDSAALLVSPQPDQLQVYAGARWAERPAVMLRQRLLAALIDAGIARAVPADSGVLAQYTLQSDLDEFRLRVDGQHAAAQVTLQVRLLDNASRQLLAQQRFSASAPAANDRAAAAVQAFGQASVTLQDAVAAWTVQQLRATGATATTR</sequence>
<evidence type="ECO:0000313" key="2">
    <source>
        <dbReference type="EMBL" id="EQD63830.1"/>
    </source>
</evidence>
<dbReference type="AlphaFoldDB" id="T1CBA5"/>
<accession>T1CBA5</accession>
<comment type="caution">
    <text evidence="2">The sequence shown here is derived from an EMBL/GenBank/DDBJ whole genome shotgun (WGS) entry which is preliminary data.</text>
</comment>
<name>T1CBA5_9ZZZZ</name>
<dbReference type="PROSITE" id="PS51257">
    <property type="entry name" value="PROKAR_LIPOPROTEIN"/>
    <property type="match status" value="1"/>
</dbReference>
<dbReference type="EMBL" id="AUZY01004336">
    <property type="protein sequence ID" value="EQD63830.1"/>
    <property type="molecule type" value="Genomic_DNA"/>
</dbReference>
<dbReference type="SUPFAM" id="SSF159594">
    <property type="entry name" value="XCC0632-like"/>
    <property type="match status" value="1"/>
</dbReference>
<dbReference type="Pfam" id="PF03886">
    <property type="entry name" value="ABC_trans_aux"/>
    <property type="match status" value="1"/>
</dbReference>